<dbReference type="Proteomes" id="UP001478817">
    <property type="component" value="Unassembled WGS sequence"/>
</dbReference>
<dbReference type="RefSeq" id="WP_349183235.1">
    <property type="nucleotide sequence ID" value="NZ_JBBNGS010000024.1"/>
</dbReference>
<organism evidence="1 2">
    <name type="scientific">Paratractidigestivibacter faecalis</name>
    <dbReference type="NCBI Taxonomy" id="2292441"/>
    <lineage>
        <taxon>Bacteria</taxon>
        <taxon>Bacillati</taxon>
        <taxon>Actinomycetota</taxon>
        <taxon>Coriobacteriia</taxon>
        <taxon>Coriobacteriales</taxon>
        <taxon>Atopobiaceae</taxon>
        <taxon>Paratractidigestivibacter</taxon>
    </lineage>
</organism>
<reference evidence="1 2" key="1">
    <citation type="submission" date="2024-04" db="EMBL/GenBank/DDBJ databases">
        <title>Human intestinal bacterial collection.</title>
        <authorList>
            <person name="Pauvert C."/>
            <person name="Hitch T.C.A."/>
            <person name="Clavel T."/>
        </authorList>
    </citation>
    <scope>NUCLEOTIDE SEQUENCE [LARGE SCALE GENOMIC DNA]</scope>
    <source>
        <strain evidence="1 2">CLA-AA-H197</strain>
    </source>
</reference>
<gene>
    <name evidence="1" type="ORF">AAAT05_09410</name>
</gene>
<keyword evidence="2" id="KW-1185">Reference proteome</keyword>
<name>A0ABV1II34_9ACTN</name>
<evidence type="ECO:0008006" key="3">
    <source>
        <dbReference type="Google" id="ProtNLM"/>
    </source>
</evidence>
<sequence>MFAVEHWRIVGDKPIAGAKVAKECHELVYLRLARHRPWLAAGDQFVNKIVS</sequence>
<protein>
    <recommendedName>
        <fullName evidence="3">Transposase</fullName>
    </recommendedName>
</protein>
<accession>A0ABV1II34</accession>
<dbReference type="EMBL" id="JBBNGS010000024">
    <property type="protein sequence ID" value="MEQ2638553.1"/>
    <property type="molecule type" value="Genomic_DNA"/>
</dbReference>
<proteinExistence type="predicted"/>
<evidence type="ECO:0000313" key="1">
    <source>
        <dbReference type="EMBL" id="MEQ2638553.1"/>
    </source>
</evidence>
<comment type="caution">
    <text evidence="1">The sequence shown here is derived from an EMBL/GenBank/DDBJ whole genome shotgun (WGS) entry which is preliminary data.</text>
</comment>
<evidence type="ECO:0000313" key="2">
    <source>
        <dbReference type="Proteomes" id="UP001478817"/>
    </source>
</evidence>